<evidence type="ECO:0000313" key="4">
    <source>
        <dbReference type="RefSeq" id="XP_013915499.1"/>
    </source>
</evidence>
<dbReference type="AlphaFoldDB" id="A0A6I9XIA9"/>
<feature type="region of interest" description="Disordered" evidence="1">
    <location>
        <begin position="34"/>
        <end position="53"/>
    </location>
</feature>
<feature type="region of interest" description="Disordered" evidence="1">
    <location>
        <begin position="68"/>
        <end position="89"/>
    </location>
</feature>
<dbReference type="GO" id="GO:0006355">
    <property type="term" value="P:regulation of DNA-templated transcription"/>
    <property type="evidence" value="ECO:0007669"/>
    <property type="project" value="InterPro"/>
</dbReference>
<evidence type="ECO:0000259" key="2">
    <source>
        <dbReference type="PROSITE" id="PS50805"/>
    </source>
</evidence>
<organism evidence="3 4">
    <name type="scientific">Thamnophis sirtalis</name>
    <dbReference type="NCBI Taxonomy" id="35019"/>
    <lineage>
        <taxon>Eukaryota</taxon>
        <taxon>Metazoa</taxon>
        <taxon>Chordata</taxon>
        <taxon>Craniata</taxon>
        <taxon>Vertebrata</taxon>
        <taxon>Euteleostomi</taxon>
        <taxon>Lepidosauria</taxon>
        <taxon>Squamata</taxon>
        <taxon>Bifurcata</taxon>
        <taxon>Unidentata</taxon>
        <taxon>Episquamata</taxon>
        <taxon>Toxicofera</taxon>
        <taxon>Serpentes</taxon>
        <taxon>Colubroidea</taxon>
        <taxon>Colubridae</taxon>
        <taxon>Natricinae</taxon>
        <taxon>Thamnophis</taxon>
    </lineage>
</organism>
<name>A0A6I9XIA9_9SAUR</name>
<gene>
    <name evidence="4" type="primary">LOC106543918</name>
</gene>
<feature type="domain" description="KRAB" evidence="2">
    <location>
        <begin position="1"/>
        <end position="43"/>
    </location>
</feature>
<dbReference type="Proteomes" id="UP000504617">
    <property type="component" value="Unplaced"/>
</dbReference>
<dbReference type="KEGG" id="tsr:106543918"/>
<sequence>MKSNYEMLVSMDYAIAKPEILTRIEQGDSLYDTTVETMSENDTPAHPGTESPVAPVDVSLWLKEEVEGPQGGGIIRPPEEISAGLHEGSSMEYVDIPSGIKEEMEEVCLGPGESHREHMQYDPSEGRYPFLSRAI</sequence>
<dbReference type="InterPro" id="IPR001909">
    <property type="entry name" value="KRAB"/>
</dbReference>
<dbReference type="RefSeq" id="XP_013915499.1">
    <property type="nucleotide sequence ID" value="XM_014060024.1"/>
</dbReference>
<dbReference type="PROSITE" id="PS50805">
    <property type="entry name" value="KRAB"/>
    <property type="match status" value="1"/>
</dbReference>
<dbReference type="OrthoDB" id="654211at2759"/>
<dbReference type="GeneID" id="106543918"/>
<proteinExistence type="predicted"/>
<keyword evidence="3" id="KW-1185">Reference proteome</keyword>
<protein>
    <submittedName>
        <fullName evidence="4">Zinc finger protein 398-like</fullName>
    </submittedName>
</protein>
<reference evidence="4" key="1">
    <citation type="submission" date="2025-08" db="UniProtKB">
        <authorList>
            <consortium name="RefSeq"/>
        </authorList>
    </citation>
    <scope>IDENTIFICATION</scope>
</reference>
<accession>A0A6I9XIA9</accession>
<evidence type="ECO:0000313" key="3">
    <source>
        <dbReference type="Proteomes" id="UP000504617"/>
    </source>
</evidence>
<evidence type="ECO:0000256" key="1">
    <source>
        <dbReference type="SAM" id="MobiDB-lite"/>
    </source>
</evidence>